<dbReference type="Proteomes" id="UP000535908">
    <property type="component" value="Unassembled WGS sequence"/>
</dbReference>
<feature type="compositionally biased region" description="Polar residues" evidence="1">
    <location>
        <begin position="265"/>
        <end position="280"/>
    </location>
</feature>
<dbReference type="EMBL" id="JAARWN010000007">
    <property type="protein sequence ID" value="MBC1936451.1"/>
    <property type="molecule type" value="Genomic_DNA"/>
</dbReference>
<sequence length="287" mass="31497">MLELAFIFIFLGILTFFAKKTSFKKGMPLFLAIGMVAIILAGCSASDDELTKEEPTATQEKAPKLSIKSEGTFQSDENGTVTISGKTKPTAELTLVATGQPNQTTTSDAKGNFSFALTEVPNDGTATLMTTWKSQNETKNITYQANPAYKAKLAKIEQEKQVAEAKRIEAEKKEQERLATEAAKAKRVEDARIAEENRKAEAKRIADQQAAAQKAREAAAQKEAEQRRQASTEQQPADNQGEMVYITATGKRYHFNQNCRGLNNSNGETQVTLSDAQSRGLTKCKFE</sequence>
<organism evidence="2 3">
    <name type="scientific">Listeria grandensis</name>
    <dbReference type="NCBI Taxonomy" id="1494963"/>
    <lineage>
        <taxon>Bacteria</taxon>
        <taxon>Bacillati</taxon>
        <taxon>Bacillota</taxon>
        <taxon>Bacilli</taxon>
        <taxon>Bacillales</taxon>
        <taxon>Listeriaceae</taxon>
        <taxon>Listeria</taxon>
    </lineage>
</organism>
<evidence type="ECO:0000313" key="2">
    <source>
        <dbReference type="EMBL" id="MBC1936451.1"/>
    </source>
</evidence>
<evidence type="ECO:0008006" key="4">
    <source>
        <dbReference type="Google" id="ProtNLM"/>
    </source>
</evidence>
<dbReference type="AlphaFoldDB" id="A0A7X0Y3R2"/>
<feature type="compositionally biased region" description="Basic and acidic residues" evidence="1">
    <location>
        <begin position="197"/>
        <end position="206"/>
    </location>
</feature>
<protein>
    <recommendedName>
        <fullName evidence="4">Bacterial Ig domain-containing protein</fullName>
    </recommendedName>
</protein>
<accession>A0A7X0Y3R2</accession>
<evidence type="ECO:0000256" key="1">
    <source>
        <dbReference type="SAM" id="MobiDB-lite"/>
    </source>
</evidence>
<reference evidence="2 3" key="1">
    <citation type="submission" date="2020-03" db="EMBL/GenBank/DDBJ databases">
        <title>Soil Listeria distribution.</title>
        <authorList>
            <person name="Liao J."/>
            <person name="Wiedmann M."/>
        </authorList>
    </citation>
    <scope>NUCLEOTIDE SEQUENCE [LARGE SCALE GENOMIC DNA]</scope>
    <source>
        <strain evidence="2 3">FSL L7-0741</strain>
    </source>
</reference>
<feature type="region of interest" description="Disordered" evidence="1">
    <location>
        <begin position="265"/>
        <end position="287"/>
    </location>
</feature>
<gene>
    <name evidence="2" type="ORF">HCA69_08745</name>
</gene>
<dbReference type="RefSeq" id="WP_185526073.1">
    <property type="nucleotide sequence ID" value="NZ_JAARWN010000007.1"/>
</dbReference>
<feature type="region of interest" description="Disordered" evidence="1">
    <location>
        <begin position="197"/>
        <end position="241"/>
    </location>
</feature>
<evidence type="ECO:0000313" key="3">
    <source>
        <dbReference type="Proteomes" id="UP000535908"/>
    </source>
</evidence>
<proteinExistence type="predicted"/>
<comment type="caution">
    <text evidence="2">The sequence shown here is derived from an EMBL/GenBank/DDBJ whole genome shotgun (WGS) entry which is preliminary data.</text>
</comment>
<dbReference type="Gene3D" id="2.60.40.10">
    <property type="entry name" value="Immunoglobulins"/>
    <property type="match status" value="1"/>
</dbReference>
<dbReference type="InterPro" id="IPR013783">
    <property type="entry name" value="Ig-like_fold"/>
</dbReference>
<feature type="compositionally biased region" description="Basic and acidic residues" evidence="1">
    <location>
        <begin position="214"/>
        <end position="230"/>
    </location>
</feature>
<name>A0A7X0Y3R2_9LIST</name>